<accession>A0A810L3P1</accession>
<evidence type="ECO:0000256" key="1">
    <source>
        <dbReference type="SAM" id="Phobius"/>
    </source>
</evidence>
<sequence>MTEPSATVARTACPAAPTVPSVHRRAALTWIAVYGAITTAQLLLGDLIGALPLPLRTLVLTGLVVPLVVYVLVPRLLRLDAAVTRRSPRR</sequence>
<evidence type="ECO:0000313" key="2">
    <source>
        <dbReference type="EMBL" id="BCJ29026.1"/>
    </source>
</evidence>
<gene>
    <name evidence="2" type="ORF">Asera_31340</name>
</gene>
<evidence type="ECO:0000313" key="3">
    <source>
        <dbReference type="Proteomes" id="UP000680750"/>
    </source>
</evidence>
<feature type="transmembrane region" description="Helical" evidence="1">
    <location>
        <begin position="27"/>
        <end position="51"/>
    </location>
</feature>
<protein>
    <submittedName>
        <fullName evidence="2">Uncharacterized protein</fullName>
    </submittedName>
</protein>
<feature type="transmembrane region" description="Helical" evidence="1">
    <location>
        <begin position="57"/>
        <end position="77"/>
    </location>
</feature>
<dbReference type="RefSeq" id="WP_030448712.1">
    <property type="nucleotide sequence ID" value="NZ_AP023354.1"/>
</dbReference>
<keyword evidence="1" id="KW-1133">Transmembrane helix</keyword>
<keyword evidence="1" id="KW-0812">Transmembrane</keyword>
<organism evidence="2 3">
    <name type="scientific">Actinocatenispora sera</name>
    <dbReference type="NCBI Taxonomy" id="390989"/>
    <lineage>
        <taxon>Bacteria</taxon>
        <taxon>Bacillati</taxon>
        <taxon>Actinomycetota</taxon>
        <taxon>Actinomycetes</taxon>
        <taxon>Micromonosporales</taxon>
        <taxon>Micromonosporaceae</taxon>
        <taxon>Actinocatenispora</taxon>
    </lineage>
</organism>
<dbReference type="OrthoDB" id="4571002at2"/>
<name>A0A810L3P1_9ACTN</name>
<keyword evidence="1" id="KW-0472">Membrane</keyword>
<dbReference type="KEGG" id="aser:Asera_31340"/>
<dbReference type="EMBL" id="AP023354">
    <property type="protein sequence ID" value="BCJ29026.1"/>
    <property type="molecule type" value="Genomic_DNA"/>
</dbReference>
<keyword evidence="3" id="KW-1185">Reference proteome</keyword>
<reference evidence="2" key="1">
    <citation type="submission" date="2020-08" db="EMBL/GenBank/DDBJ databases">
        <title>Whole genome shotgun sequence of Actinocatenispora sera NBRC 101916.</title>
        <authorList>
            <person name="Komaki H."/>
            <person name="Tamura T."/>
        </authorList>
    </citation>
    <scope>NUCLEOTIDE SEQUENCE</scope>
    <source>
        <strain evidence="2">NBRC 101916</strain>
    </source>
</reference>
<proteinExistence type="predicted"/>
<dbReference type="Proteomes" id="UP000680750">
    <property type="component" value="Chromosome"/>
</dbReference>
<dbReference type="AlphaFoldDB" id="A0A810L3P1"/>